<dbReference type="Proteomes" id="UP000029736">
    <property type="component" value="Unassembled WGS sequence"/>
</dbReference>
<dbReference type="InterPro" id="IPR000073">
    <property type="entry name" value="AB_hydrolase_1"/>
</dbReference>
<reference evidence="2 3" key="1">
    <citation type="journal article" date="2014" name="Int. J. Syst. Evol. Microbiol.">
        <title>Phaeodactylibacter xiamenensis gen. nov., sp. nov., a member of the family Saprospiraceae isolated from the marine alga Phaeodactylum tricornutum.</title>
        <authorList>
            <person name="Chen Z.Jr."/>
            <person name="Lei X."/>
            <person name="Lai Q."/>
            <person name="Li Y."/>
            <person name="Zhang B."/>
            <person name="Zhang J."/>
            <person name="Zhang H."/>
            <person name="Yang L."/>
            <person name="Zheng W."/>
            <person name="Tian Y."/>
            <person name="Yu Z."/>
            <person name="Xu H.Jr."/>
            <person name="Zheng T."/>
        </authorList>
    </citation>
    <scope>NUCLEOTIDE SEQUENCE [LARGE SCALE GENOMIC DNA]</scope>
    <source>
        <strain evidence="2 3">KD52</strain>
    </source>
</reference>
<protein>
    <submittedName>
        <fullName evidence="2">Alpha/beta hydrolase</fullName>
    </submittedName>
</protein>
<dbReference type="InterPro" id="IPR029058">
    <property type="entry name" value="AB_hydrolase_fold"/>
</dbReference>
<dbReference type="STRING" id="1524460.IX84_08415"/>
<proteinExistence type="predicted"/>
<feature type="domain" description="AB hydrolase-1" evidence="1">
    <location>
        <begin position="185"/>
        <end position="238"/>
    </location>
</feature>
<evidence type="ECO:0000313" key="3">
    <source>
        <dbReference type="Proteomes" id="UP000029736"/>
    </source>
</evidence>
<feature type="domain" description="AB hydrolase-1" evidence="1">
    <location>
        <begin position="21"/>
        <end position="137"/>
    </location>
</feature>
<dbReference type="RefSeq" id="WP_044218468.1">
    <property type="nucleotide sequence ID" value="NZ_JBKAGJ010000018.1"/>
</dbReference>
<dbReference type="OrthoDB" id="9801162at2"/>
<evidence type="ECO:0000313" key="2">
    <source>
        <dbReference type="EMBL" id="KGE88678.1"/>
    </source>
</evidence>
<keyword evidence="2" id="KW-0378">Hydrolase</keyword>
<dbReference type="InterPro" id="IPR050266">
    <property type="entry name" value="AB_hydrolase_sf"/>
</dbReference>
<dbReference type="AlphaFoldDB" id="A0A098SAL3"/>
<keyword evidence="3" id="KW-1185">Reference proteome</keyword>
<dbReference type="SUPFAM" id="SSF53474">
    <property type="entry name" value="alpha/beta-Hydrolases"/>
    <property type="match status" value="1"/>
</dbReference>
<dbReference type="PANTHER" id="PTHR43798">
    <property type="entry name" value="MONOACYLGLYCEROL LIPASE"/>
    <property type="match status" value="1"/>
</dbReference>
<accession>A0A098SAL3</accession>
<dbReference type="Gene3D" id="3.40.50.1820">
    <property type="entry name" value="alpha/beta hydrolase"/>
    <property type="match status" value="1"/>
</dbReference>
<dbReference type="EMBL" id="JPOS01000018">
    <property type="protein sequence ID" value="KGE88678.1"/>
    <property type="molecule type" value="Genomic_DNA"/>
</dbReference>
<organism evidence="2 3">
    <name type="scientific">Phaeodactylibacter xiamenensis</name>
    <dbReference type="NCBI Taxonomy" id="1524460"/>
    <lineage>
        <taxon>Bacteria</taxon>
        <taxon>Pseudomonadati</taxon>
        <taxon>Bacteroidota</taxon>
        <taxon>Saprospiria</taxon>
        <taxon>Saprospirales</taxon>
        <taxon>Haliscomenobacteraceae</taxon>
        <taxon>Phaeodactylibacter</taxon>
    </lineage>
</organism>
<dbReference type="GO" id="GO:0016787">
    <property type="term" value="F:hydrolase activity"/>
    <property type="evidence" value="ECO:0007669"/>
    <property type="project" value="UniProtKB-KW"/>
</dbReference>
<gene>
    <name evidence="2" type="ORF">IX84_08415</name>
</gene>
<name>A0A098SAL3_9BACT</name>
<sequence length="258" mass="28976">MEHRIKEEGKFKYIETQGEGPNLLLLHGLFGALSNFEGIIEHFKKTHNVIVPILPIFELPIRKVSVTGLVDYVVDFVNYKAYEKVNVLGNSLGGHISLLYALAQPDKISSIILTGSSGLFESAMGTSFPKRGDYDFIKTKTEATFYRPEVATKELVDEVFDIVNDRNKAIRVIATAKSAVRHNLGDKLHQIEAPTLLVWGRQDNITPAFVGEKFHELIENSRLVFLEECGHAPMMEHPEVFNKHLEDFLAEVVAKESA</sequence>
<dbReference type="Pfam" id="PF00561">
    <property type="entry name" value="Abhydrolase_1"/>
    <property type="match status" value="2"/>
</dbReference>
<evidence type="ECO:0000259" key="1">
    <source>
        <dbReference type="Pfam" id="PF00561"/>
    </source>
</evidence>
<comment type="caution">
    <text evidence="2">The sequence shown here is derived from an EMBL/GenBank/DDBJ whole genome shotgun (WGS) entry which is preliminary data.</text>
</comment>
<dbReference type="PRINTS" id="PR00111">
    <property type="entry name" value="ABHYDROLASE"/>
</dbReference>